<keyword evidence="1" id="KW-0812">Transmembrane</keyword>
<dbReference type="Proteomes" id="UP000199607">
    <property type="component" value="Unassembled WGS sequence"/>
</dbReference>
<keyword evidence="3" id="KW-1185">Reference proteome</keyword>
<gene>
    <name evidence="2" type="ORF">SAMN04487950_1136</name>
</gene>
<proteinExistence type="predicted"/>
<evidence type="ECO:0000256" key="1">
    <source>
        <dbReference type="SAM" id="Phobius"/>
    </source>
</evidence>
<accession>A0A1I4CFH4</accession>
<keyword evidence="1" id="KW-1133">Transmembrane helix</keyword>
<dbReference type="RefSeq" id="WP_177197547.1">
    <property type="nucleotide sequence ID" value="NZ_FOTC01000001.1"/>
</dbReference>
<sequence>MGNIDATHPLIFFFVILASSMTGLLLGGMFGAAITTVLGLMIYAITASEAEGEIAE</sequence>
<evidence type="ECO:0000313" key="3">
    <source>
        <dbReference type="Proteomes" id="UP000199607"/>
    </source>
</evidence>
<protein>
    <submittedName>
        <fullName evidence="2">Uncharacterized protein</fullName>
    </submittedName>
</protein>
<keyword evidence="1" id="KW-0472">Membrane</keyword>
<evidence type="ECO:0000313" key="2">
    <source>
        <dbReference type="EMBL" id="SFK79705.1"/>
    </source>
</evidence>
<feature type="transmembrane region" description="Helical" evidence="1">
    <location>
        <begin position="12"/>
        <end position="45"/>
    </location>
</feature>
<dbReference type="EMBL" id="FOTC01000001">
    <property type="protein sequence ID" value="SFK79705.1"/>
    <property type="molecule type" value="Genomic_DNA"/>
</dbReference>
<dbReference type="AlphaFoldDB" id="A0A1I4CFH4"/>
<name>A0A1I4CFH4_9EURY</name>
<reference evidence="3" key="1">
    <citation type="submission" date="2016-10" db="EMBL/GenBank/DDBJ databases">
        <authorList>
            <person name="Varghese N."/>
            <person name="Submissions S."/>
        </authorList>
    </citation>
    <scope>NUCLEOTIDE SEQUENCE [LARGE SCALE GENOMIC DNA]</scope>
    <source>
        <strain evidence="3">CGMCC 1.7738</strain>
    </source>
</reference>
<organism evidence="2 3">
    <name type="scientific">Halogranum rubrum</name>
    <dbReference type="NCBI Taxonomy" id="553466"/>
    <lineage>
        <taxon>Archaea</taxon>
        <taxon>Methanobacteriati</taxon>
        <taxon>Methanobacteriota</taxon>
        <taxon>Stenosarchaea group</taxon>
        <taxon>Halobacteria</taxon>
        <taxon>Halobacteriales</taxon>
        <taxon>Haloferacaceae</taxon>
    </lineage>
</organism>